<keyword evidence="1" id="KW-0472">Membrane</keyword>
<reference evidence="2" key="1">
    <citation type="submission" date="2014-05" db="EMBL/GenBank/DDBJ databases">
        <authorList>
            <person name="Chronopoulou M."/>
        </authorList>
    </citation>
    <scope>NUCLEOTIDE SEQUENCE</scope>
    <source>
        <tissue evidence="2">Whole organism</tissue>
    </source>
</reference>
<keyword evidence="1" id="KW-1133">Transmembrane helix</keyword>
<proteinExistence type="predicted"/>
<feature type="transmembrane region" description="Helical" evidence="1">
    <location>
        <begin position="20"/>
        <end position="37"/>
    </location>
</feature>
<dbReference type="EMBL" id="HACA01017378">
    <property type="protein sequence ID" value="CDW34739.1"/>
    <property type="molecule type" value="Transcribed_RNA"/>
</dbReference>
<accession>A0A0K2U933</accession>
<dbReference type="AlphaFoldDB" id="A0A0K2U933"/>
<sequence>MNFSDVAKLGRRGGDPRRFIFGHTRFSLICIFFKLWTASMRT</sequence>
<protein>
    <submittedName>
        <fullName evidence="2">Uncharacterized protein</fullName>
    </submittedName>
</protein>
<dbReference type="EMBL" id="HACA01017379">
    <property type="protein sequence ID" value="CDW34740.1"/>
    <property type="molecule type" value="Transcribed_RNA"/>
</dbReference>
<organism evidence="2">
    <name type="scientific">Lepeophtheirus salmonis</name>
    <name type="common">Salmon louse</name>
    <name type="synonym">Caligus salmonis</name>
    <dbReference type="NCBI Taxonomy" id="72036"/>
    <lineage>
        <taxon>Eukaryota</taxon>
        <taxon>Metazoa</taxon>
        <taxon>Ecdysozoa</taxon>
        <taxon>Arthropoda</taxon>
        <taxon>Crustacea</taxon>
        <taxon>Multicrustacea</taxon>
        <taxon>Hexanauplia</taxon>
        <taxon>Copepoda</taxon>
        <taxon>Siphonostomatoida</taxon>
        <taxon>Caligidae</taxon>
        <taxon>Lepeophtheirus</taxon>
    </lineage>
</organism>
<name>A0A0K2U933_LEPSM</name>
<evidence type="ECO:0000313" key="2">
    <source>
        <dbReference type="EMBL" id="CDW34739.1"/>
    </source>
</evidence>
<evidence type="ECO:0000256" key="1">
    <source>
        <dbReference type="SAM" id="Phobius"/>
    </source>
</evidence>
<keyword evidence="1" id="KW-0812">Transmembrane</keyword>